<comment type="caution">
    <text evidence="3">The sequence shown here is derived from an EMBL/GenBank/DDBJ whole genome shotgun (WGS) entry which is preliminary data.</text>
</comment>
<dbReference type="RefSeq" id="WP_207337228.1">
    <property type="nucleotide sequence ID" value="NZ_JAFMYU010000018.1"/>
</dbReference>
<dbReference type="Proteomes" id="UP000664795">
    <property type="component" value="Unassembled WGS sequence"/>
</dbReference>
<evidence type="ECO:0000256" key="2">
    <source>
        <dbReference type="RuleBase" id="RU003707"/>
    </source>
</evidence>
<dbReference type="SUPFAM" id="SSF52096">
    <property type="entry name" value="ClpP/crotonase"/>
    <property type="match status" value="1"/>
</dbReference>
<accession>A0A939GAF5</accession>
<evidence type="ECO:0000256" key="1">
    <source>
        <dbReference type="ARBA" id="ARBA00005254"/>
    </source>
</evidence>
<dbReference type="InterPro" id="IPR029045">
    <property type="entry name" value="ClpP/crotonase-like_dom_sf"/>
</dbReference>
<dbReference type="PANTHER" id="PTHR43459:SF1">
    <property type="entry name" value="EG:BACN32G11.4 PROTEIN"/>
    <property type="match status" value="1"/>
</dbReference>
<keyword evidence="4" id="KW-1185">Reference proteome</keyword>
<dbReference type="InterPro" id="IPR014748">
    <property type="entry name" value="Enoyl-CoA_hydra_C"/>
</dbReference>
<dbReference type="GO" id="GO:0003824">
    <property type="term" value="F:catalytic activity"/>
    <property type="evidence" value="ECO:0007669"/>
    <property type="project" value="InterPro"/>
</dbReference>
<gene>
    <name evidence="3" type="ORF">J2I48_19830</name>
</gene>
<proteinExistence type="inferred from homology"/>
<reference evidence="3 4" key="1">
    <citation type="submission" date="2021-03" db="EMBL/GenBank/DDBJ databases">
        <title>Fibrella sp. HMF5036 genome sequencing and assembly.</title>
        <authorList>
            <person name="Kang H."/>
            <person name="Kim H."/>
            <person name="Bae S."/>
            <person name="Joh K."/>
        </authorList>
    </citation>
    <scope>NUCLEOTIDE SEQUENCE [LARGE SCALE GENOMIC DNA]</scope>
    <source>
        <strain evidence="3 4">HMF5036</strain>
    </source>
</reference>
<dbReference type="PROSITE" id="PS00166">
    <property type="entry name" value="ENOYL_COA_HYDRATASE"/>
    <property type="match status" value="1"/>
</dbReference>
<sequence length="264" mass="27340">MYENLLYSVENGICRLTLNRPQVYNALSPGLIADVTAAIGAAGDDAAVRVVVLTGAGEKAFCSGADLKAGFANATAGAGLLLGKSLREGYNPMITAMRNLPKPIVGRVNGVAAGAGCSLALACDVLVCADEAYFSQIFINIGLLPDAGSTFFLPRLVGSLKAFELCSTGRRVYGPEAAQLGLVNKSVAAAELDAAVAELASYYATAPTAAIGAMKKVLNESLFSDLAHMLEQEADNQDRLGQTADAAEGIGSFLMKKPAKFQGR</sequence>
<dbReference type="CDD" id="cd06558">
    <property type="entry name" value="crotonase-like"/>
    <property type="match status" value="1"/>
</dbReference>
<dbReference type="Gene3D" id="3.90.226.10">
    <property type="entry name" value="2-enoyl-CoA Hydratase, Chain A, domain 1"/>
    <property type="match status" value="1"/>
</dbReference>
<dbReference type="InterPro" id="IPR001753">
    <property type="entry name" value="Enoyl-CoA_hydra/iso"/>
</dbReference>
<comment type="similarity">
    <text evidence="1 2">Belongs to the enoyl-CoA hydratase/isomerase family.</text>
</comment>
<protein>
    <submittedName>
        <fullName evidence="3">Enoyl-CoA hydratase/isomerase family protein</fullName>
    </submittedName>
</protein>
<evidence type="ECO:0000313" key="4">
    <source>
        <dbReference type="Proteomes" id="UP000664795"/>
    </source>
</evidence>
<evidence type="ECO:0000313" key="3">
    <source>
        <dbReference type="EMBL" id="MBO0933270.1"/>
    </source>
</evidence>
<dbReference type="Gene3D" id="1.10.12.10">
    <property type="entry name" value="Lyase 2-enoyl-coa Hydratase, Chain A, domain 2"/>
    <property type="match status" value="1"/>
</dbReference>
<dbReference type="Pfam" id="PF00378">
    <property type="entry name" value="ECH_1"/>
    <property type="match status" value="1"/>
</dbReference>
<dbReference type="InterPro" id="IPR018376">
    <property type="entry name" value="Enoyl-CoA_hyd/isom_CS"/>
</dbReference>
<dbReference type="AlphaFoldDB" id="A0A939GAF5"/>
<dbReference type="PANTHER" id="PTHR43459">
    <property type="entry name" value="ENOYL-COA HYDRATASE"/>
    <property type="match status" value="1"/>
</dbReference>
<name>A0A939GAF5_9BACT</name>
<dbReference type="EMBL" id="JAFMYU010000018">
    <property type="protein sequence ID" value="MBO0933270.1"/>
    <property type="molecule type" value="Genomic_DNA"/>
</dbReference>
<organism evidence="3 4">
    <name type="scientific">Fibrella aquatilis</name>
    <dbReference type="NCBI Taxonomy" id="2817059"/>
    <lineage>
        <taxon>Bacteria</taxon>
        <taxon>Pseudomonadati</taxon>
        <taxon>Bacteroidota</taxon>
        <taxon>Cytophagia</taxon>
        <taxon>Cytophagales</taxon>
        <taxon>Spirosomataceae</taxon>
        <taxon>Fibrella</taxon>
    </lineage>
</organism>